<feature type="chain" id="PRO_5029472078" evidence="1">
    <location>
        <begin position="17"/>
        <end position="50"/>
    </location>
</feature>
<keyword evidence="3" id="KW-1185">Reference proteome</keyword>
<sequence length="50" mass="5772">MMKNRLSMIFFPLTLYMQVESPAILQFVETIKAPISTMSDICRKTDSCLQ</sequence>
<proteinExistence type="predicted"/>
<accession>A0A7I8IKW0</accession>
<reference evidence="2 3" key="1">
    <citation type="submission" date="2019-12" db="EMBL/GenBank/DDBJ databases">
        <authorList>
            <person name="Scholz U."/>
            <person name="Mascher M."/>
            <person name="Fiebig A."/>
        </authorList>
    </citation>
    <scope>NUCLEOTIDE SEQUENCE</scope>
</reference>
<keyword evidence="1" id="KW-0732">Signal</keyword>
<evidence type="ECO:0000256" key="1">
    <source>
        <dbReference type="SAM" id="SignalP"/>
    </source>
</evidence>
<feature type="signal peptide" evidence="1">
    <location>
        <begin position="1"/>
        <end position="16"/>
    </location>
</feature>
<gene>
    <name evidence="2" type="ORF">SI7747_04004967</name>
</gene>
<dbReference type="EMBL" id="LR743591">
    <property type="protein sequence ID" value="CAA2618800.1"/>
    <property type="molecule type" value="Genomic_DNA"/>
</dbReference>
<dbReference type="Proteomes" id="UP001189122">
    <property type="component" value="Unassembled WGS sequence"/>
</dbReference>
<name>A0A7I8IKW0_SPIIN</name>
<evidence type="ECO:0000313" key="3">
    <source>
        <dbReference type="Proteomes" id="UP001189122"/>
    </source>
</evidence>
<protein>
    <submittedName>
        <fullName evidence="2">Uncharacterized protein</fullName>
    </submittedName>
</protein>
<organism evidence="2">
    <name type="scientific">Spirodela intermedia</name>
    <name type="common">Intermediate duckweed</name>
    <dbReference type="NCBI Taxonomy" id="51605"/>
    <lineage>
        <taxon>Eukaryota</taxon>
        <taxon>Viridiplantae</taxon>
        <taxon>Streptophyta</taxon>
        <taxon>Embryophyta</taxon>
        <taxon>Tracheophyta</taxon>
        <taxon>Spermatophyta</taxon>
        <taxon>Magnoliopsida</taxon>
        <taxon>Liliopsida</taxon>
        <taxon>Araceae</taxon>
        <taxon>Lemnoideae</taxon>
        <taxon>Spirodela</taxon>
    </lineage>
</organism>
<dbReference type="EMBL" id="CACRZD030000004">
    <property type="protein sequence ID" value="CAA6658522.1"/>
    <property type="molecule type" value="Genomic_DNA"/>
</dbReference>
<dbReference type="AlphaFoldDB" id="A0A7I8IKW0"/>
<evidence type="ECO:0000313" key="2">
    <source>
        <dbReference type="EMBL" id="CAA2618800.1"/>
    </source>
</evidence>